<evidence type="ECO:0000313" key="3">
    <source>
        <dbReference type="Proteomes" id="UP000054266"/>
    </source>
</evidence>
<dbReference type="AlphaFoldDB" id="A0A0D2CDM0"/>
<dbReference type="Proteomes" id="UP000054266">
    <property type="component" value="Unassembled WGS sequence"/>
</dbReference>
<dbReference type="HOGENOM" id="CLU_092535_0_0_1"/>
<proteinExistence type="predicted"/>
<accession>A0A0D2CDM0</accession>
<feature type="transmembrane region" description="Helical" evidence="1">
    <location>
        <begin position="143"/>
        <end position="163"/>
    </location>
</feature>
<organism evidence="2 3">
    <name type="scientific">Phialophora macrospora</name>
    <dbReference type="NCBI Taxonomy" id="1851006"/>
    <lineage>
        <taxon>Eukaryota</taxon>
        <taxon>Fungi</taxon>
        <taxon>Dikarya</taxon>
        <taxon>Ascomycota</taxon>
        <taxon>Pezizomycotina</taxon>
        <taxon>Eurotiomycetes</taxon>
        <taxon>Chaetothyriomycetidae</taxon>
        <taxon>Chaetothyriales</taxon>
        <taxon>Herpotrichiellaceae</taxon>
        <taxon>Phialophora</taxon>
    </lineage>
</organism>
<reference evidence="2 3" key="1">
    <citation type="submission" date="2015-01" db="EMBL/GenBank/DDBJ databases">
        <title>The Genome Sequence of Capronia semiimmersa CBS27337.</title>
        <authorList>
            <consortium name="The Broad Institute Genomics Platform"/>
            <person name="Cuomo C."/>
            <person name="de Hoog S."/>
            <person name="Gorbushina A."/>
            <person name="Stielow B."/>
            <person name="Teixiera M."/>
            <person name="Abouelleil A."/>
            <person name="Chapman S.B."/>
            <person name="Priest M."/>
            <person name="Young S.K."/>
            <person name="Wortman J."/>
            <person name="Nusbaum C."/>
            <person name="Birren B."/>
        </authorList>
    </citation>
    <scope>NUCLEOTIDE SEQUENCE [LARGE SCALE GENOMIC DNA]</scope>
    <source>
        <strain evidence="2 3">CBS 27337</strain>
    </source>
</reference>
<keyword evidence="3" id="KW-1185">Reference proteome</keyword>
<feature type="transmembrane region" description="Helical" evidence="1">
    <location>
        <begin position="65"/>
        <end position="84"/>
    </location>
</feature>
<feature type="transmembrane region" description="Helical" evidence="1">
    <location>
        <begin position="12"/>
        <end position="31"/>
    </location>
</feature>
<keyword evidence="1" id="KW-1133">Transmembrane helix</keyword>
<protein>
    <recommendedName>
        <fullName evidence="4">Integral membrane protein</fullName>
    </recommendedName>
</protein>
<dbReference type="EMBL" id="KN846962">
    <property type="protein sequence ID" value="KIW63176.1"/>
    <property type="molecule type" value="Genomic_DNA"/>
</dbReference>
<evidence type="ECO:0000256" key="1">
    <source>
        <dbReference type="SAM" id="Phobius"/>
    </source>
</evidence>
<evidence type="ECO:0008006" key="4">
    <source>
        <dbReference type="Google" id="ProtNLM"/>
    </source>
</evidence>
<feature type="transmembrane region" description="Helical" evidence="1">
    <location>
        <begin position="96"/>
        <end position="115"/>
    </location>
</feature>
<name>A0A0D2CDM0_9EURO</name>
<evidence type="ECO:0000313" key="2">
    <source>
        <dbReference type="EMBL" id="KIW63176.1"/>
    </source>
</evidence>
<dbReference type="STRING" id="5601.A0A0D2CDM0"/>
<sequence>MSTATTLGLRPDLALTIPLLSSSLTVFYAVMEGTVFYSFQQSAKTDIAATAKVIRSWWTAFLPPGLGLIFAVTIPGVAGGTYALRYFQRGSLEWNLCLAGATFTLGHFAFGPTIAQTIKNICDEEVEKQGKTMAYVQKWLNVHLWRVLLADLPALICFSYVAFSGQQ</sequence>
<keyword evidence="1" id="KW-0812">Transmembrane</keyword>
<gene>
    <name evidence="2" type="ORF">PV04_10042</name>
</gene>
<keyword evidence="1" id="KW-0472">Membrane</keyword>